<evidence type="ECO:0000256" key="3">
    <source>
        <dbReference type="ARBA" id="ARBA00022692"/>
    </source>
</evidence>
<comment type="caution">
    <text evidence="7">The sequence shown here is derived from an EMBL/GenBank/DDBJ whole genome shotgun (WGS) entry which is preliminary data.</text>
</comment>
<dbReference type="GO" id="GO:0005886">
    <property type="term" value="C:plasma membrane"/>
    <property type="evidence" value="ECO:0007669"/>
    <property type="project" value="UniProtKB-SubCell"/>
</dbReference>
<feature type="transmembrane region" description="Helical" evidence="6">
    <location>
        <begin position="196"/>
        <end position="217"/>
    </location>
</feature>
<dbReference type="Pfam" id="PF03706">
    <property type="entry name" value="LPG_synthase_TM"/>
    <property type="match status" value="1"/>
</dbReference>
<dbReference type="PANTHER" id="PTHR39087:SF2">
    <property type="entry name" value="UPF0104 MEMBRANE PROTEIN MJ1595"/>
    <property type="match status" value="1"/>
</dbReference>
<feature type="transmembrane region" description="Helical" evidence="6">
    <location>
        <begin position="116"/>
        <end position="139"/>
    </location>
</feature>
<evidence type="ECO:0000256" key="2">
    <source>
        <dbReference type="ARBA" id="ARBA00022475"/>
    </source>
</evidence>
<name>A0A8J6Y4H4_9BACT</name>
<dbReference type="AlphaFoldDB" id="A0A8J6Y4H4"/>
<keyword evidence="3 6" id="KW-0812">Transmembrane</keyword>
<feature type="transmembrane region" description="Helical" evidence="6">
    <location>
        <begin position="146"/>
        <end position="163"/>
    </location>
</feature>
<feature type="transmembrane region" description="Helical" evidence="6">
    <location>
        <begin position="229"/>
        <end position="255"/>
    </location>
</feature>
<feature type="transmembrane region" description="Helical" evidence="6">
    <location>
        <begin position="40"/>
        <end position="58"/>
    </location>
</feature>
<organism evidence="7 8">
    <name type="scientific">Candidatus Polarisedimenticola svalbardensis</name>
    <dbReference type="NCBI Taxonomy" id="2886004"/>
    <lineage>
        <taxon>Bacteria</taxon>
        <taxon>Pseudomonadati</taxon>
        <taxon>Acidobacteriota</taxon>
        <taxon>Candidatus Polarisedimenticolia</taxon>
        <taxon>Candidatus Polarisedimenticolales</taxon>
        <taxon>Candidatus Polarisedimenticolaceae</taxon>
        <taxon>Candidatus Polarisedimenticola</taxon>
    </lineage>
</organism>
<accession>A0A8J6Y4H4</accession>
<keyword evidence="5 6" id="KW-0472">Membrane</keyword>
<gene>
    <name evidence="7" type="ORF">IFK94_02780</name>
</gene>
<proteinExistence type="predicted"/>
<sequence length="298" mass="31177">MWLRVGKIVLIAACVAAVVWLVISLDPRTVFAAARDADAGLLALSLLPLAARFLIWTFKATRVARRYGQVRSRTVLRLILAGAFINLVTPAVKIGGGLYRAAGIRRETGWEFPLAWGWALADQATNILGGLTLFGIAALAAGGPPFLWGGTGALMLVALFFLLRRWAWQLTRGRTRIVLEPVLGPESRNGELAMDIGLAALSWSMLCVACSLVFQALGIGGSFLEMAAVLAVGTTAGVLAGAGGLGVTEFALIGLFTQVGIDPASAAAGTLLHRGILYAVIIIAGGSAILANRRISSC</sequence>
<evidence type="ECO:0000256" key="5">
    <source>
        <dbReference type="ARBA" id="ARBA00023136"/>
    </source>
</evidence>
<dbReference type="Proteomes" id="UP000648239">
    <property type="component" value="Unassembled WGS sequence"/>
</dbReference>
<reference evidence="7 8" key="1">
    <citation type="submission" date="2020-08" db="EMBL/GenBank/DDBJ databases">
        <title>Acidobacteriota in marine sediments use diverse sulfur dissimilation pathways.</title>
        <authorList>
            <person name="Wasmund K."/>
        </authorList>
    </citation>
    <scope>NUCLEOTIDE SEQUENCE [LARGE SCALE GENOMIC DNA]</scope>
    <source>
        <strain evidence="7">MAG AM4</strain>
    </source>
</reference>
<comment type="subcellular location">
    <subcellularLocation>
        <location evidence="1">Cell membrane</location>
        <topology evidence="1">Multi-pass membrane protein</topology>
    </subcellularLocation>
</comment>
<evidence type="ECO:0000313" key="7">
    <source>
        <dbReference type="EMBL" id="MBD3867025.1"/>
    </source>
</evidence>
<dbReference type="EMBL" id="JACXWD010000005">
    <property type="protein sequence ID" value="MBD3867025.1"/>
    <property type="molecule type" value="Genomic_DNA"/>
</dbReference>
<protein>
    <submittedName>
        <fullName evidence="7">Flippase-like domain-containing protein</fullName>
    </submittedName>
</protein>
<evidence type="ECO:0000256" key="1">
    <source>
        <dbReference type="ARBA" id="ARBA00004651"/>
    </source>
</evidence>
<evidence type="ECO:0000256" key="4">
    <source>
        <dbReference type="ARBA" id="ARBA00022989"/>
    </source>
</evidence>
<keyword evidence="4 6" id="KW-1133">Transmembrane helix</keyword>
<feature type="transmembrane region" description="Helical" evidence="6">
    <location>
        <begin position="275"/>
        <end position="292"/>
    </location>
</feature>
<evidence type="ECO:0000313" key="8">
    <source>
        <dbReference type="Proteomes" id="UP000648239"/>
    </source>
</evidence>
<dbReference type="InterPro" id="IPR022791">
    <property type="entry name" value="L-PG_synthase/AglD"/>
</dbReference>
<feature type="transmembrane region" description="Helical" evidence="6">
    <location>
        <begin position="78"/>
        <end position="96"/>
    </location>
</feature>
<evidence type="ECO:0000256" key="6">
    <source>
        <dbReference type="SAM" id="Phobius"/>
    </source>
</evidence>
<dbReference type="PANTHER" id="PTHR39087">
    <property type="entry name" value="UPF0104 MEMBRANE PROTEIN MJ1595"/>
    <property type="match status" value="1"/>
</dbReference>
<keyword evidence="2" id="KW-1003">Cell membrane</keyword>